<evidence type="ECO:0000256" key="4">
    <source>
        <dbReference type="ARBA" id="ARBA00013673"/>
    </source>
</evidence>
<sequence>MKAGEKIVLCDGKGVDCHGEISQITDNEVIVEIRERVENKTEPSVHIRLYQAMPKGDKFEQIVQKSVELGVFEIIPVLTARCISRPDAKSMRKKIERYNKIAYEAAKQSGRGRIPLVRELLPFDQALKDASGREGETLLFYECGGQRIPALVDAGCSELSIFIGSEGGFEPSEVERAMEAGAQIASLGSRILRCETAPLCALSVLLFYTQNI</sequence>
<feature type="domain" description="Ribosomal RNA small subunit methyltransferase E PUA-like" evidence="14">
    <location>
        <begin position="1"/>
        <end position="33"/>
    </location>
</feature>
<name>C0EAL5_9FIRM</name>
<reference evidence="15 16" key="1">
    <citation type="submission" date="2009-01" db="EMBL/GenBank/DDBJ databases">
        <authorList>
            <person name="Fulton L."/>
            <person name="Clifton S."/>
            <person name="Fulton B."/>
            <person name="Xu J."/>
            <person name="Minx P."/>
            <person name="Pepin K.H."/>
            <person name="Johnson M."/>
            <person name="Bhonagiri V."/>
            <person name="Nash W.E."/>
            <person name="Mardis E.R."/>
            <person name="Wilson R.K."/>
        </authorList>
    </citation>
    <scope>NUCLEOTIDE SEQUENCE [LARGE SCALE GENOMIC DNA]</scope>
    <source>
        <strain evidence="15 16">DSM 5476</strain>
    </source>
</reference>
<comment type="caution">
    <text evidence="15">The sequence shown here is derived from an EMBL/GenBank/DDBJ whole genome shotgun (WGS) entry which is preliminary data.</text>
</comment>
<dbReference type="GO" id="GO:0070042">
    <property type="term" value="F:rRNA (uridine-N3-)-methyltransferase activity"/>
    <property type="evidence" value="ECO:0007669"/>
    <property type="project" value="TreeGrafter"/>
</dbReference>
<evidence type="ECO:0000313" key="16">
    <source>
        <dbReference type="Proteomes" id="UP000003340"/>
    </source>
</evidence>
<evidence type="ECO:0000256" key="3">
    <source>
        <dbReference type="ARBA" id="ARBA00012328"/>
    </source>
</evidence>
<evidence type="ECO:0000313" key="15">
    <source>
        <dbReference type="EMBL" id="EEG31480.1"/>
    </source>
</evidence>
<dbReference type="HOGENOM" id="CLU_067442_3_0_9"/>
<comment type="subcellular location">
    <subcellularLocation>
        <location evidence="1 12">Cytoplasm</location>
    </subcellularLocation>
</comment>
<comment type="function">
    <text evidence="10 12">Specifically methylates the N3 position of the uracil ring of uridine 1498 (m3U1498) in 16S rRNA. Acts on the fully assembled 30S ribosomal subunit.</text>
</comment>
<comment type="similarity">
    <text evidence="2 12">Belongs to the RNA methyltransferase RsmE family.</text>
</comment>
<evidence type="ECO:0000256" key="2">
    <source>
        <dbReference type="ARBA" id="ARBA00005528"/>
    </source>
</evidence>
<keyword evidence="6 12" id="KW-0698">rRNA processing</keyword>
<dbReference type="InterPro" id="IPR046886">
    <property type="entry name" value="RsmE_MTase_dom"/>
</dbReference>
<accession>C0EAL5</accession>
<keyword evidence="9 12" id="KW-0949">S-adenosyl-L-methionine</keyword>
<dbReference type="Proteomes" id="UP000003340">
    <property type="component" value="Unassembled WGS sequence"/>
</dbReference>
<evidence type="ECO:0000256" key="10">
    <source>
        <dbReference type="ARBA" id="ARBA00025699"/>
    </source>
</evidence>
<dbReference type="Pfam" id="PF20260">
    <property type="entry name" value="PUA_4"/>
    <property type="match status" value="1"/>
</dbReference>
<evidence type="ECO:0000256" key="11">
    <source>
        <dbReference type="ARBA" id="ARBA00047944"/>
    </source>
</evidence>
<feature type="domain" description="Ribosomal RNA small subunit methyltransferase E methyltransferase" evidence="13">
    <location>
        <begin position="42"/>
        <end position="205"/>
    </location>
</feature>
<dbReference type="InterPro" id="IPR029028">
    <property type="entry name" value="Alpha/beta_knot_MTases"/>
</dbReference>
<dbReference type="eggNOG" id="COG1385">
    <property type="taxonomic scope" value="Bacteria"/>
</dbReference>
<dbReference type="GO" id="GO:0070475">
    <property type="term" value="P:rRNA base methylation"/>
    <property type="evidence" value="ECO:0007669"/>
    <property type="project" value="TreeGrafter"/>
</dbReference>
<dbReference type="Gene3D" id="3.40.1280.10">
    <property type="match status" value="1"/>
</dbReference>
<keyword evidence="16" id="KW-1185">Reference proteome</keyword>
<dbReference type="PIRSF" id="PIRSF015601">
    <property type="entry name" value="MTase_slr0722"/>
    <property type="match status" value="1"/>
</dbReference>
<dbReference type="Pfam" id="PF04452">
    <property type="entry name" value="Methyltrans_RNA"/>
    <property type="match status" value="1"/>
</dbReference>
<dbReference type="NCBIfam" id="TIGR00046">
    <property type="entry name" value="RsmE family RNA methyltransferase"/>
    <property type="match status" value="1"/>
</dbReference>
<dbReference type="CDD" id="cd18084">
    <property type="entry name" value="RsmE-like"/>
    <property type="match status" value="1"/>
</dbReference>
<comment type="catalytic activity">
    <reaction evidence="11 12">
        <text>uridine(1498) in 16S rRNA + S-adenosyl-L-methionine = N(3)-methyluridine(1498) in 16S rRNA + S-adenosyl-L-homocysteine + H(+)</text>
        <dbReference type="Rhea" id="RHEA:42920"/>
        <dbReference type="Rhea" id="RHEA-COMP:10283"/>
        <dbReference type="Rhea" id="RHEA-COMP:10284"/>
        <dbReference type="ChEBI" id="CHEBI:15378"/>
        <dbReference type="ChEBI" id="CHEBI:57856"/>
        <dbReference type="ChEBI" id="CHEBI:59789"/>
        <dbReference type="ChEBI" id="CHEBI:65315"/>
        <dbReference type="ChEBI" id="CHEBI:74502"/>
        <dbReference type="EC" id="2.1.1.193"/>
    </reaction>
</comment>
<dbReference type="PANTHER" id="PTHR30027:SF3">
    <property type="entry name" value="16S RRNA (URACIL(1498)-N(3))-METHYLTRANSFERASE"/>
    <property type="match status" value="1"/>
</dbReference>
<keyword evidence="7 12" id="KW-0489">Methyltransferase</keyword>
<reference evidence="15 16" key="2">
    <citation type="submission" date="2009-02" db="EMBL/GenBank/DDBJ databases">
        <title>Draft genome sequence of Clostridium methylpentosum (DSM 5476).</title>
        <authorList>
            <person name="Sudarsanam P."/>
            <person name="Ley R."/>
            <person name="Guruge J."/>
            <person name="Turnbaugh P.J."/>
            <person name="Mahowald M."/>
            <person name="Liep D."/>
            <person name="Gordon J."/>
        </authorList>
    </citation>
    <scope>NUCLEOTIDE SEQUENCE [LARGE SCALE GENOMIC DNA]</scope>
    <source>
        <strain evidence="15 16">DSM 5476</strain>
    </source>
</reference>
<dbReference type="InterPro" id="IPR006700">
    <property type="entry name" value="RsmE"/>
</dbReference>
<evidence type="ECO:0000256" key="9">
    <source>
        <dbReference type="ARBA" id="ARBA00022691"/>
    </source>
</evidence>
<dbReference type="EC" id="2.1.1.193" evidence="3 12"/>
<dbReference type="EMBL" id="ACEC01000033">
    <property type="protein sequence ID" value="EEG31480.1"/>
    <property type="molecule type" value="Genomic_DNA"/>
</dbReference>
<dbReference type="AlphaFoldDB" id="C0EAL5"/>
<evidence type="ECO:0000256" key="6">
    <source>
        <dbReference type="ARBA" id="ARBA00022552"/>
    </source>
</evidence>
<dbReference type="PANTHER" id="PTHR30027">
    <property type="entry name" value="RIBOSOMAL RNA SMALL SUBUNIT METHYLTRANSFERASE E"/>
    <property type="match status" value="1"/>
</dbReference>
<evidence type="ECO:0000259" key="13">
    <source>
        <dbReference type="Pfam" id="PF04452"/>
    </source>
</evidence>
<evidence type="ECO:0000256" key="12">
    <source>
        <dbReference type="PIRNR" id="PIRNR015601"/>
    </source>
</evidence>
<evidence type="ECO:0000256" key="8">
    <source>
        <dbReference type="ARBA" id="ARBA00022679"/>
    </source>
</evidence>
<dbReference type="InterPro" id="IPR029026">
    <property type="entry name" value="tRNA_m1G_MTases_N"/>
</dbReference>
<protein>
    <recommendedName>
        <fullName evidence="4 12">Ribosomal RNA small subunit methyltransferase E</fullName>
        <ecNumber evidence="3 12">2.1.1.193</ecNumber>
    </recommendedName>
</protein>
<keyword evidence="8 12" id="KW-0808">Transferase</keyword>
<dbReference type="STRING" id="537013.CLOSTMETH_00872"/>
<organism evidence="15 16">
    <name type="scientific">[Clostridium] methylpentosum DSM 5476</name>
    <dbReference type="NCBI Taxonomy" id="537013"/>
    <lineage>
        <taxon>Bacteria</taxon>
        <taxon>Bacillati</taxon>
        <taxon>Bacillota</taxon>
        <taxon>Clostridia</taxon>
        <taxon>Eubacteriales</taxon>
        <taxon>Oscillospiraceae</taxon>
        <taxon>Oscillospiraceae incertae sedis</taxon>
    </lineage>
</organism>
<evidence type="ECO:0000259" key="14">
    <source>
        <dbReference type="Pfam" id="PF20260"/>
    </source>
</evidence>
<dbReference type="InterPro" id="IPR046887">
    <property type="entry name" value="RsmE_PUA-like"/>
</dbReference>
<evidence type="ECO:0000256" key="7">
    <source>
        <dbReference type="ARBA" id="ARBA00022603"/>
    </source>
</evidence>
<dbReference type="SUPFAM" id="SSF75217">
    <property type="entry name" value="alpha/beta knot"/>
    <property type="match status" value="1"/>
</dbReference>
<gene>
    <name evidence="15" type="ORF">CLOSTMETH_00872</name>
</gene>
<proteinExistence type="inferred from homology"/>
<keyword evidence="5 12" id="KW-0963">Cytoplasm</keyword>
<evidence type="ECO:0000256" key="1">
    <source>
        <dbReference type="ARBA" id="ARBA00004496"/>
    </source>
</evidence>
<evidence type="ECO:0000256" key="5">
    <source>
        <dbReference type="ARBA" id="ARBA00022490"/>
    </source>
</evidence>
<dbReference type="GO" id="GO:0005737">
    <property type="term" value="C:cytoplasm"/>
    <property type="evidence" value="ECO:0007669"/>
    <property type="project" value="UniProtKB-SubCell"/>
</dbReference>